<feature type="compositionally biased region" description="Basic and acidic residues" evidence="7">
    <location>
        <begin position="686"/>
        <end position="695"/>
    </location>
</feature>
<evidence type="ECO:0000256" key="4">
    <source>
        <dbReference type="ARBA" id="ARBA00022771"/>
    </source>
</evidence>
<dbReference type="InterPro" id="IPR045124">
    <property type="entry name" value="Su(sable)-like"/>
</dbReference>
<keyword evidence="5 6" id="KW-0862">Zinc</keyword>
<proteinExistence type="predicted"/>
<feature type="compositionally biased region" description="Basic and acidic residues" evidence="7">
    <location>
        <begin position="870"/>
        <end position="917"/>
    </location>
</feature>
<accession>A0A9C6UF12</accession>
<gene>
    <name evidence="10" type="primary">LOC113210305</name>
</gene>
<evidence type="ECO:0000256" key="3">
    <source>
        <dbReference type="ARBA" id="ARBA00022737"/>
    </source>
</evidence>
<feature type="compositionally biased region" description="Basic residues" evidence="7">
    <location>
        <begin position="281"/>
        <end position="297"/>
    </location>
</feature>
<evidence type="ECO:0000259" key="8">
    <source>
        <dbReference type="PROSITE" id="PS50103"/>
    </source>
</evidence>
<feature type="compositionally biased region" description="Basic and acidic residues" evidence="7">
    <location>
        <begin position="726"/>
        <end position="753"/>
    </location>
</feature>
<dbReference type="OrthoDB" id="411372at2759"/>
<evidence type="ECO:0000256" key="2">
    <source>
        <dbReference type="ARBA" id="ARBA00022723"/>
    </source>
</evidence>
<feature type="compositionally biased region" description="Basic and acidic residues" evidence="7">
    <location>
        <begin position="456"/>
        <end position="473"/>
    </location>
</feature>
<feature type="compositionally biased region" description="Polar residues" evidence="7">
    <location>
        <begin position="1214"/>
        <end position="1225"/>
    </location>
</feature>
<dbReference type="GeneID" id="113210305"/>
<keyword evidence="1" id="KW-0597">Phosphoprotein</keyword>
<dbReference type="Proteomes" id="UP000504606">
    <property type="component" value="Unplaced"/>
</dbReference>
<feature type="zinc finger region" description="C3H1-type" evidence="6">
    <location>
        <begin position="366"/>
        <end position="393"/>
    </location>
</feature>
<feature type="region of interest" description="Disordered" evidence="7">
    <location>
        <begin position="1124"/>
        <end position="1194"/>
    </location>
</feature>
<feature type="domain" description="C3H1-type" evidence="8">
    <location>
        <begin position="336"/>
        <end position="364"/>
    </location>
</feature>
<keyword evidence="2 6" id="KW-0479">Metal-binding</keyword>
<dbReference type="InterPro" id="IPR036855">
    <property type="entry name" value="Znf_CCCH_sf"/>
</dbReference>
<feature type="compositionally biased region" description="Acidic residues" evidence="7">
    <location>
        <begin position="178"/>
        <end position="192"/>
    </location>
</feature>
<dbReference type="InterPro" id="IPR000571">
    <property type="entry name" value="Znf_CCCH"/>
</dbReference>
<sequence>MLQPVQSWTRIIRLLITADALETPRPEMHRTCELKNPNSDATTLNRIESKNNVDLDDLEDGEIDDDDDDNTVLAVSSAPAPTPSLPPSTGPSAPRIPPLQKSPDVGRREHHEGSTLPHYLQRRLGPTPPKKKNKGSWGPPKNNFPQEEEEDDFAVHLEKILLAKAKEKAKQAKLEQGGEVEEVDEPKSEEEDNHGKKKRKRKKSRDGDGDRSKRKRREGDEDEDDMIFVRGASPHNEPQEPPSPSFRDYDLDRSYESYGEEEEDYDGSPERSGHGGFSSRGRGRGNKSMRGSGRGRGRMGTPNEGGRGGFMNKRGSKRGNARGGASNKSQQRSGRDRSQDVCTYFMQGKCPKDADECLYSHDALPKRKMELCKFYNMNCCAKREKCLYMHKDFPCKYFHTGRKCNSGDKCRYSHDPLSDGTRSVLLKHIELAPKEILGEFRRLTREQANQLIDKAAKMRAEGKNPEGVDLLKDENEDEAGDERAHTPMPSSPGEVVQQESESRRSRGEDSRRRDYYDRSYDRDKNRDRNHSDRRDQSERKERRERRRKRRWDSPDNSPSQLKKLQENLQRQLREQEDNEREDKMFSKADTSDDLVIDEDEGDTPKISKSSSKNPQEGDNHQSDINSKDSRDSGFTQVKDETLSEKLNAEVSTAESADDSQETPGTIPAHLPKRQRELFLRIQQQQREAEHNRESKDEESEEDAALAEDDWYSSDDEGPTSLTDVLKNLKDGQKEDGKSGNKQEVNKSAKESKEPNLSAFDNPNSDQSKGNVGQSTRRPPLLPTPSTLTDLVKNTAIDQLLSTIRYGPTGSGQADNTSTPVGLKSPPTLSASSTSTAPFRDPRLSRDPRSRISATASSVSPSASPSQQPDVRPDPRLDQRAEPRADSWSDPWSDSRSDPRPDPRAERRDPRMDSRLDASHAAMDSLASPRSEQRGDPRASRRSFEGVSTSLGNNPSLLPHSIYDGPNPPIFSGTADVDLRVRSVAAETISDTDFRRQSAQFGSGDMDMRRDRSSNILSAHIFSAQDTDLRFRQGNPSRDSDSDYAAASQSDLDLRRMQMMLPFKPAPVHTPATEINASLASYTPGAYRVVEIDIPKPDLSSLKVNPRDQQVKLDPRLQRWFGMVQPDNATSSTPSSPPIESSLQTSVPLTPLAARSDPRRRNSNSSLPTRPADPRQSRMGIGTASGLCPPTPRVDDFDDHPVADTDLRMQAQFGRQQGQWDNTNNRRGLLPHPDSSWMPNPAASFGRATHMQPHSYHQQRSYTPPPT</sequence>
<dbReference type="GO" id="GO:0008270">
    <property type="term" value="F:zinc ion binding"/>
    <property type="evidence" value="ECO:0007669"/>
    <property type="project" value="UniProtKB-KW"/>
</dbReference>
<dbReference type="GO" id="GO:0005634">
    <property type="term" value="C:nucleus"/>
    <property type="evidence" value="ECO:0007669"/>
    <property type="project" value="TreeGrafter"/>
</dbReference>
<feature type="compositionally biased region" description="Polar residues" evidence="7">
    <location>
        <begin position="1254"/>
        <end position="1266"/>
    </location>
</feature>
<feature type="region of interest" description="Disordered" evidence="7">
    <location>
        <begin position="804"/>
        <end position="960"/>
    </location>
</feature>
<keyword evidence="3" id="KW-0677">Repeat</keyword>
<evidence type="ECO:0000256" key="1">
    <source>
        <dbReference type="ARBA" id="ARBA00022553"/>
    </source>
</evidence>
<dbReference type="InterPro" id="IPR054361">
    <property type="entry name" value="Znf-CCCH_ZC3H4/6/8"/>
</dbReference>
<feature type="compositionally biased region" description="Polar residues" evidence="7">
    <location>
        <begin position="810"/>
        <end position="819"/>
    </location>
</feature>
<dbReference type="CTD" id="31012"/>
<name>A0A9C6UF12_FRAOC</name>
<feature type="region of interest" description="Disordered" evidence="7">
    <location>
        <begin position="456"/>
        <end position="790"/>
    </location>
</feature>
<feature type="compositionally biased region" description="Acidic residues" evidence="7">
    <location>
        <begin position="696"/>
        <end position="717"/>
    </location>
</feature>
<feature type="compositionally biased region" description="Acidic residues" evidence="7">
    <location>
        <begin position="591"/>
        <end position="601"/>
    </location>
</feature>
<feature type="compositionally biased region" description="Basic and acidic residues" evidence="7">
    <location>
        <begin position="930"/>
        <end position="943"/>
    </location>
</feature>
<evidence type="ECO:0000313" key="9">
    <source>
        <dbReference type="Proteomes" id="UP000504606"/>
    </source>
</evidence>
<keyword evidence="4 6" id="KW-0863">Zinc-finger</keyword>
<dbReference type="PANTHER" id="PTHR13119:SF12">
    <property type="entry name" value="PROTEIN SUPPRESSOR OF SABLE"/>
    <property type="match status" value="1"/>
</dbReference>
<dbReference type="Pfam" id="PF22623">
    <property type="entry name" value="zf-CCCH_9"/>
    <property type="match status" value="1"/>
</dbReference>
<dbReference type="Gene3D" id="1.20.120.1350">
    <property type="entry name" value="Pneumovirus matrix protein 2 (M2), zinc-binding domain"/>
    <property type="match status" value="1"/>
</dbReference>
<feature type="compositionally biased region" description="Basic and acidic residues" evidence="7">
    <location>
        <begin position="839"/>
        <end position="849"/>
    </location>
</feature>
<feature type="compositionally biased region" description="Low complexity" evidence="7">
    <location>
        <begin position="774"/>
        <end position="790"/>
    </location>
</feature>
<feature type="domain" description="C3H1-type" evidence="8">
    <location>
        <begin position="366"/>
        <end position="393"/>
    </location>
</feature>
<feature type="compositionally biased region" description="Basic and acidic residues" evidence="7">
    <location>
        <begin position="615"/>
        <end position="647"/>
    </location>
</feature>
<feature type="region of interest" description="Disordered" evidence="7">
    <location>
        <begin position="50"/>
        <end position="151"/>
    </location>
</feature>
<dbReference type="SMART" id="SM00356">
    <property type="entry name" value="ZnF_C3H1"/>
    <property type="match status" value="3"/>
</dbReference>
<feature type="compositionally biased region" description="Low complexity" evidence="7">
    <location>
        <begin position="824"/>
        <end position="837"/>
    </location>
</feature>
<keyword evidence="9" id="KW-1185">Reference proteome</keyword>
<dbReference type="GO" id="GO:0003723">
    <property type="term" value="F:RNA binding"/>
    <property type="evidence" value="ECO:0007669"/>
    <property type="project" value="InterPro"/>
</dbReference>
<feature type="zinc finger region" description="C3H1-type" evidence="6">
    <location>
        <begin position="336"/>
        <end position="364"/>
    </location>
</feature>
<dbReference type="GO" id="GO:0045892">
    <property type="term" value="P:negative regulation of DNA-templated transcription"/>
    <property type="evidence" value="ECO:0007669"/>
    <property type="project" value="InterPro"/>
</dbReference>
<feature type="compositionally biased region" description="Basic and acidic residues" evidence="7">
    <location>
        <begin position="571"/>
        <end position="590"/>
    </location>
</feature>
<evidence type="ECO:0000313" key="10">
    <source>
        <dbReference type="RefSeq" id="XP_052127033.1"/>
    </source>
</evidence>
<feature type="compositionally biased region" description="Acidic residues" evidence="7">
    <location>
        <begin position="54"/>
        <end position="70"/>
    </location>
</feature>
<feature type="region of interest" description="Disordered" evidence="7">
    <location>
        <begin position="167"/>
        <end position="338"/>
    </location>
</feature>
<protein>
    <submittedName>
        <fullName evidence="10">Zinc finger CCCH domain-containing protein 4 isoform X1</fullName>
    </submittedName>
</protein>
<feature type="compositionally biased region" description="Basic residues" evidence="7">
    <location>
        <begin position="195"/>
        <end position="204"/>
    </location>
</feature>
<organism evidence="9 10">
    <name type="scientific">Frankliniella occidentalis</name>
    <name type="common">Western flower thrips</name>
    <name type="synonym">Euthrips occidentalis</name>
    <dbReference type="NCBI Taxonomy" id="133901"/>
    <lineage>
        <taxon>Eukaryota</taxon>
        <taxon>Metazoa</taxon>
        <taxon>Ecdysozoa</taxon>
        <taxon>Arthropoda</taxon>
        <taxon>Hexapoda</taxon>
        <taxon>Insecta</taxon>
        <taxon>Pterygota</taxon>
        <taxon>Neoptera</taxon>
        <taxon>Paraneoptera</taxon>
        <taxon>Thysanoptera</taxon>
        <taxon>Terebrantia</taxon>
        <taxon>Thripoidea</taxon>
        <taxon>Thripidae</taxon>
        <taxon>Frankliniella</taxon>
    </lineage>
</organism>
<feature type="compositionally biased region" description="Basic and acidic residues" evidence="7">
    <location>
        <begin position="500"/>
        <end position="541"/>
    </location>
</feature>
<feature type="domain" description="C3H1-type" evidence="8">
    <location>
        <begin position="394"/>
        <end position="417"/>
    </location>
</feature>
<feature type="compositionally biased region" description="Low complexity" evidence="7">
    <location>
        <begin position="850"/>
        <end position="868"/>
    </location>
</feature>
<feature type="compositionally biased region" description="Basic and acidic residues" evidence="7">
    <location>
        <begin position="104"/>
        <end position="113"/>
    </location>
</feature>
<reference evidence="10" key="1">
    <citation type="submission" date="2025-08" db="UniProtKB">
        <authorList>
            <consortium name="RefSeq"/>
        </authorList>
    </citation>
    <scope>IDENTIFICATION</scope>
    <source>
        <tissue evidence="10">Whole organism</tissue>
    </source>
</reference>
<evidence type="ECO:0000256" key="5">
    <source>
        <dbReference type="ARBA" id="ARBA00022833"/>
    </source>
</evidence>
<dbReference type="Gene3D" id="4.10.1000.10">
    <property type="entry name" value="Zinc finger, CCCH-type"/>
    <property type="match status" value="1"/>
</dbReference>
<evidence type="ECO:0000256" key="7">
    <source>
        <dbReference type="SAM" id="MobiDB-lite"/>
    </source>
</evidence>
<feature type="region of interest" description="Disordered" evidence="7">
    <location>
        <begin position="1214"/>
        <end position="1266"/>
    </location>
</feature>
<feature type="compositionally biased region" description="Low complexity" evidence="7">
    <location>
        <begin position="560"/>
        <end position="570"/>
    </location>
</feature>
<dbReference type="AlphaFoldDB" id="A0A9C6UF12"/>
<dbReference type="PANTHER" id="PTHR13119">
    <property type="entry name" value="ZINC FINGER CCCH DOMAIN-CONTAINING PROTEI"/>
    <property type="match status" value="1"/>
</dbReference>
<feature type="compositionally biased region" description="Pro residues" evidence="7">
    <location>
        <begin position="80"/>
        <end position="97"/>
    </location>
</feature>
<dbReference type="PROSITE" id="PS50103">
    <property type="entry name" value="ZF_C3H1"/>
    <property type="match status" value="3"/>
</dbReference>
<evidence type="ECO:0000256" key="6">
    <source>
        <dbReference type="PROSITE-ProRule" id="PRU00723"/>
    </source>
</evidence>
<feature type="zinc finger region" description="C3H1-type" evidence="6">
    <location>
        <begin position="394"/>
        <end position="417"/>
    </location>
</feature>
<dbReference type="SUPFAM" id="SSF90229">
    <property type="entry name" value="CCCH zinc finger"/>
    <property type="match status" value="2"/>
</dbReference>
<feature type="compositionally biased region" description="Polar residues" evidence="7">
    <location>
        <begin position="758"/>
        <end position="773"/>
    </location>
</feature>
<feature type="compositionally biased region" description="Acidic residues" evidence="7">
    <location>
        <begin position="258"/>
        <end position="267"/>
    </location>
</feature>
<feature type="compositionally biased region" description="Polar residues" evidence="7">
    <location>
        <begin position="945"/>
        <end position="955"/>
    </location>
</feature>
<dbReference type="RefSeq" id="XP_052127033.1">
    <property type="nucleotide sequence ID" value="XM_052271073.1"/>
</dbReference>
<feature type="compositionally biased region" description="Low complexity" evidence="7">
    <location>
        <begin position="1129"/>
        <end position="1141"/>
    </location>
</feature>